<dbReference type="Proteomes" id="UP001610432">
    <property type="component" value="Unassembled WGS sequence"/>
</dbReference>
<dbReference type="InterPro" id="IPR053137">
    <property type="entry name" value="NLR-like"/>
</dbReference>
<keyword evidence="2" id="KW-1185">Reference proteome</keyword>
<evidence type="ECO:0000313" key="1">
    <source>
        <dbReference type="EMBL" id="KAL2870145.1"/>
    </source>
</evidence>
<comment type="caution">
    <text evidence="1">The sequence shown here is derived from an EMBL/GenBank/DDBJ whole genome shotgun (WGS) entry which is preliminary data.</text>
</comment>
<dbReference type="PANTHER" id="PTHR46082">
    <property type="entry name" value="ATP/GTP-BINDING PROTEIN-RELATED"/>
    <property type="match status" value="1"/>
</dbReference>
<reference evidence="1 2" key="1">
    <citation type="submission" date="2024-07" db="EMBL/GenBank/DDBJ databases">
        <title>Section-level genome sequencing and comparative genomics of Aspergillus sections Usti and Cavernicolus.</title>
        <authorList>
            <consortium name="Lawrence Berkeley National Laboratory"/>
            <person name="Nybo J.L."/>
            <person name="Vesth T.C."/>
            <person name="Theobald S."/>
            <person name="Frisvad J.C."/>
            <person name="Larsen T.O."/>
            <person name="Kjaerboelling I."/>
            <person name="Rothschild-Mancinelli K."/>
            <person name="Lyhne E.K."/>
            <person name="Kogle M.E."/>
            <person name="Barry K."/>
            <person name="Clum A."/>
            <person name="Na H."/>
            <person name="Ledsgaard L."/>
            <person name="Lin J."/>
            <person name="Lipzen A."/>
            <person name="Kuo A."/>
            <person name="Riley R."/>
            <person name="Mondo S."/>
            <person name="Labutti K."/>
            <person name="Haridas S."/>
            <person name="Pangalinan J."/>
            <person name="Salamov A.A."/>
            <person name="Simmons B.A."/>
            <person name="Magnuson J.K."/>
            <person name="Chen J."/>
            <person name="Drula E."/>
            <person name="Henrissat B."/>
            <person name="Wiebenga A."/>
            <person name="Lubbers R.J."/>
            <person name="Gomes A.C."/>
            <person name="Macurrencykelacurrency M.R."/>
            <person name="Stajich J."/>
            <person name="Grigoriev I.V."/>
            <person name="Mortensen U.H."/>
            <person name="De Vries R.P."/>
            <person name="Baker S.E."/>
            <person name="Andersen M.R."/>
        </authorList>
    </citation>
    <scope>NUCLEOTIDE SEQUENCE [LARGE SCALE GENOMIC DNA]</scope>
    <source>
        <strain evidence="1 2">CBS 449.75</strain>
    </source>
</reference>
<organism evidence="1 2">
    <name type="scientific">Aspergillus lucknowensis</name>
    <dbReference type="NCBI Taxonomy" id="176173"/>
    <lineage>
        <taxon>Eukaryota</taxon>
        <taxon>Fungi</taxon>
        <taxon>Dikarya</taxon>
        <taxon>Ascomycota</taxon>
        <taxon>Pezizomycotina</taxon>
        <taxon>Eurotiomycetes</taxon>
        <taxon>Eurotiomycetidae</taxon>
        <taxon>Eurotiales</taxon>
        <taxon>Aspergillaceae</taxon>
        <taxon>Aspergillus</taxon>
        <taxon>Aspergillus subgen. Nidulantes</taxon>
    </lineage>
</organism>
<dbReference type="GeneID" id="98149845"/>
<name>A0ABR4M041_9EURO</name>
<dbReference type="Gene3D" id="3.40.50.1580">
    <property type="entry name" value="Nucleoside phosphorylase domain"/>
    <property type="match status" value="1"/>
</dbReference>
<protein>
    <submittedName>
        <fullName evidence="1">Nucleoside phosphorylase domain-containing protein</fullName>
    </submittedName>
</protein>
<proteinExistence type="predicted"/>
<dbReference type="InterPro" id="IPR035994">
    <property type="entry name" value="Nucleoside_phosphorylase_sf"/>
</dbReference>
<evidence type="ECO:0000313" key="2">
    <source>
        <dbReference type="Proteomes" id="UP001610432"/>
    </source>
</evidence>
<sequence>MQDCRCSKVSQYTIGIICALDKELLAVRCLLDAVHPPVDVVRHDTNCYTLGRIGRHCVIATCLPAGEYDTNSAASIASQMRVSFPAVEFCLLVGIAGGIPGKEDIRLGDVVVSLPVGVHSGVIQHDLGKAMPDDCFVTTGSLQRPPRLLLGAISNLRSTPGLTGNALQRYIDVIARLSPAYRYPGKEHDILFQPDCIHDASEATCDGHLHLQVPRVARESDDPYIHYDLVGSGNKVIKDATLRDRLGAKYNIVCLETVAAGILNVLPCLVIRGICDYCDSHNSKFWQEYAAAAAAAAAAYAKLLLSVIQPHHLIRYNHDPRATVNEPRMSPLVSDIRPAPVCSQNAPTGLRSAEDILRKAQTYAERRGLWKDIPPDATPFIRDFSWWPQTHGAVPRVEDFAYEAVSLLKSQGQPVIWTLYPEFSDPLTIDDVKHCLAQQVKQTPNCLTDSLEPTMNLDQFLASALENLGRFFLVLQVRDLSLATWLLRIVEPARRKPGGCVKYLVLRSSTRIHVLPPPPPPTRKRKRTEVSWHEMMRASI</sequence>
<accession>A0ABR4M041</accession>
<gene>
    <name evidence="1" type="ORF">BJX67DRAFT_391408</name>
</gene>
<dbReference type="RefSeq" id="XP_070889124.1">
    <property type="nucleotide sequence ID" value="XM_071034773.1"/>
</dbReference>
<dbReference type="PANTHER" id="PTHR46082:SF11">
    <property type="entry name" value="AAA+ ATPASE DOMAIN-CONTAINING PROTEIN-RELATED"/>
    <property type="match status" value="1"/>
</dbReference>
<dbReference type="EMBL" id="JBFXLQ010000007">
    <property type="protein sequence ID" value="KAL2870145.1"/>
    <property type="molecule type" value="Genomic_DNA"/>
</dbReference>
<dbReference type="SUPFAM" id="SSF53167">
    <property type="entry name" value="Purine and uridine phosphorylases"/>
    <property type="match status" value="1"/>
</dbReference>